<comment type="similarity">
    <text evidence="1 3">Belongs to the enoyl-CoA hydratase/isomerase family.</text>
</comment>
<dbReference type="PANTHER" id="PTHR11941:SF133">
    <property type="entry name" value="1,2-EPOXYPHENYLACETYL-COA ISOMERASE"/>
    <property type="match status" value="1"/>
</dbReference>
<sequence>MSHLLYEVENGVAYLTMNRPEVRNALSLEMREQLLRVFQELETDSTVRCVVLRGHGDHFVAGGDVKSFYDFTKLTPAERRVTFINRIQANLNGLISTMRRLNKPIIASVNGAAAGAGVSLALSCDLVIASDSSFFTLAYSHIASSPDGGATYFLPRLVGTKKAMEIALLGDRFGAQEAKDIGMINRVVPADELETQTRALAERLAKGPTKAYGNIKKLIASSLEHSLEYQLQAEAETFGDTVTADDWVEGVTAFNEKRKPVFSGR</sequence>
<dbReference type="AlphaFoldDB" id="A0A2T1KP46"/>
<dbReference type="InterPro" id="IPR029045">
    <property type="entry name" value="ClpP/crotonase-like_dom_sf"/>
</dbReference>
<evidence type="ECO:0000256" key="3">
    <source>
        <dbReference type="RuleBase" id="RU003707"/>
    </source>
</evidence>
<accession>A0A2T1KP46</accession>
<dbReference type="EMBL" id="PXNP01000019">
    <property type="protein sequence ID" value="PSF11916.1"/>
    <property type="molecule type" value="Genomic_DNA"/>
</dbReference>
<comment type="caution">
    <text evidence="4">The sequence shown here is derived from an EMBL/GenBank/DDBJ whole genome shotgun (WGS) entry which is preliminary data.</text>
</comment>
<dbReference type="SUPFAM" id="SSF52096">
    <property type="entry name" value="ClpP/crotonase"/>
    <property type="match status" value="1"/>
</dbReference>
<dbReference type="Gene3D" id="1.10.12.10">
    <property type="entry name" value="Lyase 2-enoyl-coa Hydratase, Chain A, domain 2"/>
    <property type="match status" value="1"/>
</dbReference>
<name>A0A2T1KP46_9GAMM</name>
<proteinExistence type="inferred from homology"/>
<dbReference type="InterPro" id="IPR001753">
    <property type="entry name" value="Enoyl-CoA_hydra/iso"/>
</dbReference>
<evidence type="ECO:0000256" key="1">
    <source>
        <dbReference type="ARBA" id="ARBA00005254"/>
    </source>
</evidence>
<dbReference type="Pfam" id="PF00378">
    <property type="entry name" value="ECH_1"/>
    <property type="match status" value="1"/>
</dbReference>
<dbReference type="OrthoDB" id="9807606at2"/>
<dbReference type="GO" id="GO:0016829">
    <property type="term" value="F:lyase activity"/>
    <property type="evidence" value="ECO:0007669"/>
    <property type="project" value="UniProtKB-KW"/>
</dbReference>
<organism evidence="4 5">
    <name type="scientific">Marinobacter fuscus</name>
    <dbReference type="NCBI Taxonomy" id="2109942"/>
    <lineage>
        <taxon>Bacteria</taxon>
        <taxon>Pseudomonadati</taxon>
        <taxon>Pseudomonadota</taxon>
        <taxon>Gammaproteobacteria</taxon>
        <taxon>Pseudomonadales</taxon>
        <taxon>Marinobacteraceae</taxon>
        <taxon>Marinobacter</taxon>
    </lineage>
</organism>
<dbReference type="Gene3D" id="3.90.226.10">
    <property type="entry name" value="2-enoyl-CoA Hydratase, Chain A, domain 1"/>
    <property type="match status" value="1"/>
</dbReference>
<gene>
    <name evidence="4" type="ORF">C7H09_05000</name>
</gene>
<dbReference type="PANTHER" id="PTHR11941">
    <property type="entry name" value="ENOYL-COA HYDRATASE-RELATED"/>
    <property type="match status" value="1"/>
</dbReference>
<dbReference type="CDD" id="cd06558">
    <property type="entry name" value="crotonase-like"/>
    <property type="match status" value="1"/>
</dbReference>
<dbReference type="Proteomes" id="UP000239866">
    <property type="component" value="Unassembled WGS sequence"/>
</dbReference>
<keyword evidence="2" id="KW-0456">Lyase</keyword>
<dbReference type="PROSITE" id="PS00166">
    <property type="entry name" value="ENOYL_COA_HYDRATASE"/>
    <property type="match status" value="1"/>
</dbReference>
<evidence type="ECO:0000256" key="2">
    <source>
        <dbReference type="ARBA" id="ARBA00023239"/>
    </source>
</evidence>
<dbReference type="GO" id="GO:0006635">
    <property type="term" value="P:fatty acid beta-oxidation"/>
    <property type="evidence" value="ECO:0007669"/>
    <property type="project" value="TreeGrafter"/>
</dbReference>
<dbReference type="RefSeq" id="WP_106761511.1">
    <property type="nucleotide sequence ID" value="NZ_PXNP01000019.1"/>
</dbReference>
<dbReference type="InterPro" id="IPR014748">
    <property type="entry name" value="Enoyl-CoA_hydra_C"/>
</dbReference>
<reference evidence="4 5" key="1">
    <citation type="submission" date="2018-03" db="EMBL/GenBank/DDBJ databases">
        <title>Marinobacter brunus sp. nov., a marine bacterium of Gamma-proteobacteria isolated from the surface seawater of the South China Sea.</title>
        <authorList>
            <person name="Cheng H."/>
            <person name="Wu Y.-H."/>
            <person name="Xamxidin M."/>
            <person name="Xu X.-W."/>
        </authorList>
    </citation>
    <scope>NUCLEOTIDE SEQUENCE [LARGE SCALE GENOMIC DNA]</scope>
    <source>
        <strain evidence="4 5">NH169-3</strain>
    </source>
</reference>
<evidence type="ECO:0000313" key="4">
    <source>
        <dbReference type="EMBL" id="PSF11916.1"/>
    </source>
</evidence>
<dbReference type="InterPro" id="IPR018376">
    <property type="entry name" value="Enoyl-CoA_hyd/isom_CS"/>
</dbReference>
<keyword evidence="5" id="KW-1185">Reference proteome</keyword>
<evidence type="ECO:0000313" key="5">
    <source>
        <dbReference type="Proteomes" id="UP000239866"/>
    </source>
</evidence>
<protein>
    <submittedName>
        <fullName evidence="4">Enoyl-CoA hydratase</fullName>
    </submittedName>
</protein>